<dbReference type="EMBL" id="SOEG01000009">
    <property type="protein sequence ID" value="TDX51926.1"/>
    <property type="molecule type" value="Genomic_DNA"/>
</dbReference>
<protein>
    <recommendedName>
        <fullName evidence="3 5">Flagellar hook protein FlgE</fullName>
    </recommendedName>
</protein>
<dbReference type="InterPro" id="IPR011491">
    <property type="entry name" value="FlgE_D2"/>
</dbReference>
<dbReference type="GO" id="GO:0005829">
    <property type="term" value="C:cytosol"/>
    <property type="evidence" value="ECO:0007669"/>
    <property type="project" value="TreeGrafter"/>
</dbReference>
<reference evidence="10 11" key="1">
    <citation type="submission" date="2019-03" db="EMBL/GenBank/DDBJ databases">
        <title>Subsurface microbial communities from deep shales in Ohio and West Virginia, USA.</title>
        <authorList>
            <person name="Wrighton K."/>
        </authorList>
    </citation>
    <scope>NUCLEOTIDE SEQUENCE [LARGE SCALE GENOMIC DNA]</scope>
    <source>
        <strain evidence="10 11">MSL 6dP</strain>
    </source>
</reference>
<name>A0A4R8GZ61_9FIRM</name>
<keyword evidence="10" id="KW-0966">Cell projection</keyword>
<dbReference type="Gene3D" id="2.60.98.20">
    <property type="entry name" value="Flagellar hook protein FlgE"/>
    <property type="match status" value="1"/>
</dbReference>
<dbReference type="InterPro" id="IPR053967">
    <property type="entry name" value="LlgE_F_G-like_D1"/>
</dbReference>
<feature type="domain" description="Flagellar basal-body/hook protein C-terminal" evidence="7">
    <location>
        <begin position="396"/>
        <end position="438"/>
    </location>
</feature>
<comment type="function">
    <text evidence="5">A flexible structure which links the flagellar filament to the drive apparatus in the basal body.</text>
</comment>
<evidence type="ECO:0000259" key="6">
    <source>
        <dbReference type="Pfam" id="PF00460"/>
    </source>
</evidence>
<dbReference type="GO" id="GO:0071978">
    <property type="term" value="P:bacterial-type flagellum-dependent swarming motility"/>
    <property type="evidence" value="ECO:0007669"/>
    <property type="project" value="TreeGrafter"/>
</dbReference>
<dbReference type="InterPro" id="IPR020013">
    <property type="entry name" value="Flagellar_FlgE/F/G"/>
</dbReference>
<evidence type="ECO:0000256" key="2">
    <source>
        <dbReference type="ARBA" id="ARBA00009677"/>
    </source>
</evidence>
<dbReference type="InterPro" id="IPR001444">
    <property type="entry name" value="Flag_bb_rod_N"/>
</dbReference>
<dbReference type="InterPro" id="IPR037925">
    <property type="entry name" value="FlgE/F/G-like"/>
</dbReference>
<feature type="domain" description="Flagellar basal body rod protein N-terminal" evidence="6">
    <location>
        <begin position="5"/>
        <end position="35"/>
    </location>
</feature>
<dbReference type="PANTHER" id="PTHR30435:SF1">
    <property type="entry name" value="FLAGELLAR HOOK PROTEIN FLGE"/>
    <property type="match status" value="1"/>
</dbReference>
<dbReference type="InterPro" id="IPR019776">
    <property type="entry name" value="Flagellar_basal_body_rod_CS"/>
</dbReference>
<evidence type="ECO:0000313" key="10">
    <source>
        <dbReference type="EMBL" id="TDX51926.1"/>
    </source>
</evidence>
<dbReference type="Proteomes" id="UP000295832">
    <property type="component" value="Unassembled WGS sequence"/>
</dbReference>
<dbReference type="SUPFAM" id="SSF117143">
    <property type="entry name" value="Flagellar hook protein flgE"/>
    <property type="match status" value="1"/>
</dbReference>
<dbReference type="Pfam" id="PF07559">
    <property type="entry name" value="FlgE_D2"/>
    <property type="match status" value="1"/>
</dbReference>
<organism evidence="10 11">
    <name type="scientific">Orenia marismortui</name>
    <dbReference type="NCBI Taxonomy" id="46469"/>
    <lineage>
        <taxon>Bacteria</taxon>
        <taxon>Bacillati</taxon>
        <taxon>Bacillota</taxon>
        <taxon>Clostridia</taxon>
        <taxon>Halanaerobiales</taxon>
        <taxon>Halobacteroidaceae</taxon>
        <taxon>Orenia</taxon>
    </lineage>
</organism>
<keyword evidence="10" id="KW-0282">Flagellum</keyword>
<dbReference type="PANTHER" id="PTHR30435">
    <property type="entry name" value="FLAGELLAR PROTEIN"/>
    <property type="match status" value="1"/>
</dbReference>
<dbReference type="RefSeq" id="WP_018250115.1">
    <property type="nucleotide sequence ID" value="NZ_SOEG01000009.1"/>
</dbReference>
<dbReference type="InterPro" id="IPR037058">
    <property type="entry name" value="Falgellar_hook_FlgE_sf"/>
</dbReference>
<evidence type="ECO:0000256" key="1">
    <source>
        <dbReference type="ARBA" id="ARBA00004117"/>
    </source>
</evidence>
<dbReference type="PROSITE" id="PS00588">
    <property type="entry name" value="FLAGELLA_BB_ROD"/>
    <property type="match status" value="1"/>
</dbReference>
<evidence type="ECO:0000313" key="11">
    <source>
        <dbReference type="Proteomes" id="UP000295832"/>
    </source>
</evidence>
<evidence type="ECO:0000259" key="9">
    <source>
        <dbReference type="Pfam" id="PF22692"/>
    </source>
</evidence>
<dbReference type="InterPro" id="IPR018247">
    <property type="entry name" value="EF_Hand_1_Ca_BS"/>
</dbReference>
<feature type="domain" description="Flagellar hook protein FlgE/F/G-like D1" evidence="9">
    <location>
        <begin position="95"/>
        <end position="147"/>
    </location>
</feature>
<dbReference type="PROSITE" id="PS00018">
    <property type="entry name" value="EF_HAND_1"/>
    <property type="match status" value="1"/>
</dbReference>
<dbReference type="STRING" id="926561.GCA_000379025_02981"/>
<comment type="similarity">
    <text evidence="2 5">Belongs to the flagella basal body rod proteins family.</text>
</comment>
<dbReference type="InterPro" id="IPR010930">
    <property type="entry name" value="Flg_bb/hook_C_dom"/>
</dbReference>
<comment type="subcellular location">
    <subcellularLocation>
        <location evidence="1 5">Bacterial flagellum basal body</location>
    </subcellularLocation>
</comment>
<keyword evidence="4 5" id="KW-0975">Bacterial flagellum</keyword>
<evidence type="ECO:0000256" key="5">
    <source>
        <dbReference type="RuleBase" id="RU362116"/>
    </source>
</evidence>
<evidence type="ECO:0000256" key="4">
    <source>
        <dbReference type="ARBA" id="ARBA00023143"/>
    </source>
</evidence>
<evidence type="ECO:0000256" key="3">
    <source>
        <dbReference type="ARBA" id="ARBA00019015"/>
    </source>
</evidence>
<dbReference type="Pfam" id="PF00460">
    <property type="entry name" value="Flg_bb_rod"/>
    <property type="match status" value="1"/>
</dbReference>
<sequence length="440" mass="45535">MLTSLYSGISGLKAHTKKLDVIGNNIANVNTTGFKSSSVNFTTMLNQTIKGATSAQDGRGGTNPQQVGLGVTIGSIDQNMSGGSLQSTGVTTDLAIEGDGFFVLENGGSSLYTRSGATTFDEDGNLVNSANGLYVQGWMAGADVDGDGKKDVDTNGDLEAISLTSSMPARASEKINCTGNLDASAEIDDNHTTSISVYDSLGTKHTVELEFKKVANNDWSYTVTNVDGANIDSGDTGTIRFDTNGDVQGIDAGNTGTFTNLDGDGNGNITDAELKAALPKLEVSPTGGAALNQTITLDFSEITQYGDVAMSAKAETADGYAAGELEGITIDSAGVITGSYKNGQLETIGQIAMATFNNPAGLSQEAGTMYAESNNSGQPVISTAGVGNAGVIKPSNLEMSNVDLSKELTEMITTQRGFQANSKIITTGDQILEQLVNLKR</sequence>
<dbReference type="Pfam" id="PF06429">
    <property type="entry name" value="Flg_bbr_C"/>
    <property type="match status" value="1"/>
</dbReference>
<feature type="domain" description="Flagellar hook protein FlgE D2" evidence="8">
    <location>
        <begin position="180"/>
        <end position="320"/>
    </location>
</feature>
<keyword evidence="11" id="KW-1185">Reference proteome</keyword>
<dbReference type="GO" id="GO:0009425">
    <property type="term" value="C:bacterial-type flagellum basal body"/>
    <property type="evidence" value="ECO:0007669"/>
    <property type="project" value="UniProtKB-SubCell"/>
</dbReference>
<gene>
    <name evidence="10" type="ORF">C7959_10949</name>
</gene>
<dbReference type="AlphaFoldDB" id="A0A4R8GZ61"/>
<comment type="caution">
    <text evidence="10">The sequence shown here is derived from an EMBL/GenBank/DDBJ whole genome shotgun (WGS) entry which is preliminary data.</text>
</comment>
<keyword evidence="10" id="KW-0969">Cilium</keyword>
<proteinExistence type="inferred from homology"/>
<dbReference type="GO" id="GO:0009424">
    <property type="term" value="C:bacterial-type flagellum hook"/>
    <property type="evidence" value="ECO:0007669"/>
    <property type="project" value="TreeGrafter"/>
</dbReference>
<accession>A0A4R8GZ61</accession>
<evidence type="ECO:0000259" key="7">
    <source>
        <dbReference type="Pfam" id="PF06429"/>
    </source>
</evidence>
<evidence type="ECO:0000259" key="8">
    <source>
        <dbReference type="Pfam" id="PF07559"/>
    </source>
</evidence>
<dbReference type="NCBIfam" id="TIGR03506">
    <property type="entry name" value="FlgEFG_subfam"/>
    <property type="match status" value="1"/>
</dbReference>
<dbReference type="Pfam" id="PF22692">
    <property type="entry name" value="LlgE_F_G_D1"/>
    <property type="match status" value="1"/>
</dbReference>